<evidence type="ECO:0000256" key="3">
    <source>
        <dbReference type="ARBA" id="ARBA00023274"/>
    </source>
</evidence>
<evidence type="ECO:0000313" key="4">
    <source>
        <dbReference type="EMBL" id="EQD28489.1"/>
    </source>
</evidence>
<keyword evidence="3" id="KW-0687">Ribonucleoprotein</keyword>
<dbReference type="PANTHER" id="PTHR14413:SF16">
    <property type="entry name" value="LARGE RIBOSOMAL SUBUNIT PROTEIN BL17M"/>
    <property type="match status" value="1"/>
</dbReference>
<dbReference type="GO" id="GO:0003735">
    <property type="term" value="F:structural constituent of ribosome"/>
    <property type="evidence" value="ECO:0007669"/>
    <property type="project" value="InterPro"/>
</dbReference>
<dbReference type="InterPro" id="IPR036373">
    <property type="entry name" value="Ribosomal_bL17_sf"/>
</dbReference>
<dbReference type="InterPro" id="IPR000456">
    <property type="entry name" value="Ribosomal_bL17"/>
</dbReference>
<comment type="similarity">
    <text evidence="1">Belongs to the bacterial ribosomal protein bL17 family.</text>
</comment>
<dbReference type="Gene3D" id="3.90.1030.10">
    <property type="entry name" value="Ribosomal protein L17"/>
    <property type="match status" value="1"/>
</dbReference>
<gene>
    <name evidence="4" type="ORF">B2A_14920</name>
</gene>
<comment type="caution">
    <text evidence="4">The sequence shown here is derived from an EMBL/GenBank/DDBJ whole genome shotgun (WGS) entry which is preliminary data.</text>
</comment>
<sequence length="68" mass="7624">MRHRNTGRQLSRTSSHRESLLRNLAISLIEHERIRTTVAKAKELRRVVEPVITLARRGDTGGAPPSGI</sequence>
<dbReference type="GO" id="GO:0006412">
    <property type="term" value="P:translation"/>
    <property type="evidence" value="ECO:0007669"/>
    <property type="project" value="InterPro"/>
</dbReference>
<evidence type="ECO:0000256" key="2">
    <source>
        <dbReference type="ARBA" id="ARBA00022980"/>
    </source>
</evidence>
<proteinExistence type="inferred from homology"/>
<protein>
    <submittedName>
        <fullName evidence="4">50S ribosomal protein L17</fullName>
    </submittedName>
</protein>
<accession>T0ZIC9</accession>
<dbReference type="SUPFAM" id="SSF64263">
    <property type="entry name" value="Prokaryotic ribosomal protein L17"/>
    <property type="match status" value="1"/>
</dbReference>
<reference evidence="4" key="1">
    <citation type="submission" date="2013-08" db="EMBL/GenBank/DDBJ databases">
        <authorList>
            <person name="Mendez C."/>
            <person name="Richter M."/>
            <person name="Ferrer M."/>
            <person name="Sanchez J."/>
        </authorList>
    </citation>
    <scope>NUCLEOTIDE SEQUENCE</scope>
</reference>
<dbReference type="InterPro" id="IPR047859">
    <property type="entry name" value="Ribosomal_bL17_CS"/>
</dbReference>
<reference evidence="4" key="2">
    <citation type="journal article" date="2014" name="ISME J.">
        <title>Microbial stratification in low pH oxic and suboxic macroscopic growths along an acid mine drainage.</title>
        <authorList>
            <person name="Mendez-Garcia C."/>
            <person name="Mesa V."/>
            <person name="Sprenger R.R."/>
            <person name="Richter M."/>
            <person name="Diez M.S."/>
            <person name="Solano J."/>
            <person name="Bargiela R."/>
            <person name="Golyshina O.V."/>
            <person name="Manteca A."/>
            <person name="Ramos J.L."/>
            <person name="Gallego J.R."/>
            <person name="Llorente I."/>
            <person name="Martins Dos Santos V.A."/>
            <person name="Jensen O.N."/>
            <person name="Pelaez A.I."/>
            <person name="Sanchez J."/>
            <person name="Ferrer M."/>
        </authorList>
    </citation>
    <scope>NUCLEOTIDE SEQUENCE</scope>
</reference>
<dbReference type="PANTHER" id="PTHR14413">
    <property type="entry name" value="RIBOSOMAL PROTEIN L17"/>
    <property type="match status" value="1"/>
</dbReference>
<name>T0ZIC9_9ZZZZ</name>
<dbReference type="GO" id="GO:0022625">
    <property type="term" value="C:cytosolic large ribosomal subunit"/>
    <property type="evidence" value="ECO:0007669"/>
    <property type="project" value="TreeGrafter"/>
</dbReference>
<evidence type="ECO:0000256" key="1">
    <source>
        <dbReference type="ARBA" id="ARBA00008777"/>
    </source>
</evidence>
<dbReference type="AlphaFoldDB" id="T0ZIC9"/>
<dbReference type="EMBL" id="AUZZ01010857">
    <property type="protein sequence ID" value="EQD28489.1"/>
    <property type="molecule type" value="Genomic_DNA"/>
</dbReference>
<organism evidence="4">
    <name type="scientific">mine drainage metagenome</name>
    <dbReference type="NCBI Taxonomy" id="410659"/>
    <lineage>
        <taxon>unclassified sequences</taxon>
        <taxon>metagenomes</taxon>
        <taxon>ecological metagenomes</taxon>
    </lineage>
</organism>
<keyword evidence="2 4" id="KW-0689">Ribosomal protein</keyword>
<dbReference type="PROSITE" id="PS01167">
    <property type="entry name" value="RIBOSOMAL_L17"/>
    <property type="match status" value="1"/>
</dbReference>
<dbReference type="Pfam" id="PF01196">
    <property type="entry name" value="Ribosomal_L17"/>
    <property type="match status" value="1"/>
</dbReference>